<proteinExistence type="inferred from homology"/>
<keyword evidence="6" id="KW-1185">Reference proteome</keyword>
<dbReference type="Gene3D" id="3.40.50.720">
    <property type="entry name" value="NAD(P)-binding Rossmann-like Domain"/>
    <property type="match status" value="1"/>
</dbReference>
<dbReference type="PRINTS" id="PR00080">
    <property type="entry name" value="SDRFAMILY"/>
</dbReference>
<accession>A0A8C4ZVJ2</accession>
<sequence length="342" mass="37288">MSVSTCLSVTCLSVTCLSLPAWLHLSVCNLSVSTCLSPPVCLHLSVSTCLSVTCLSPPVCLSLPGSTWGNTGIGRATALRLAGLGARVVLACRNQDKAREAACHIQRVTGSTDVVYMLLDLGSFRSVRSFAESFLKAEKRLDLLINNAGLVAHGRTEDGFGIEFGVNHLGHFLLTNLLLERLQEGGGGRVVTLSSIAYRWGHIDFQRKDLGTGWFSWQFFSAYCNSKLCNVLFTLHLAKRLQGSKVTCYSVHPGVVRTELSRYVGLWQKVFIEPIARLLFLDPATGAQTTLHCALQEGIEPFSGRHFSCCAVEELTPRGRDHAVAQRLWEVSEQLCGLSSTS</sequence>
<comment type="similarity">
    <text evidence="1 3">Belongs to the short-chain dehydrogenases/reductases (SDR) family.</text>
</comment>
<reference evidence="5" key="2">
    <citation type="submission" date="2025-09" db="UniProtKB">
        <authorList>
            <consortium name="Ensembl"/>
        </authorList>
    </citation>
    <scope>IDENTIFICATION</scope>
</reference>
<organism evidence="5 6">
    <name type="scientific">Gadus morhua</name>
    <name type="common">Atlantic cod</name>
    <dbReference type="NCBI Taxonomy" id="8049"/>
    <lineage>
        <taxon>Eukaryota</taxon>
        <taxon>Metazoa</taxon>
        <taxon>Chordata</taxon>
        <taxon>Craniata</taxon>
        <taxon>Vertebrata</taxon>
        <taxon>Euteleostomi</taxon>
        <taxon>Actinopterygii</taxon>
        <taxon>Neopterygii</taxon>
        <taxon>Teleostei</taxon>
        <taxon>Neoteleostei</taxon>
        <taxon>Acanthomorphata</taxon>
        <taxon>Zeiogadaria</taxon>
        <taxon>Gadariae</taxon>
        <taxon>Gadiformes</taxon>
        <taxon>Gadoidei</taxon>
        <taxon>Gadidae</taxon>
        <taxon>Gadus</taxon>
    </lineage>
</organism>
<keyword evidence="4" id="KW-0732">Signal</keyword>
<dbReference type="GeneTree" id="ENSGT00940000155599"/>
<feature type="chain" id="PRO_5047511947" evidence="4">
    <location>
        <begin position="19"/>
        <end position="342"/>
    </location>
</feature>
<name>A0A8C4ZVJ2_GADMO</name>
<dbReference type="InterPro" id="IPR036291">
    <property type="entry name" value="NAD(P)-bd_dom_sf"/>
</dbReference>
<dbReference type="SUPFAM" id="SSF51735">
    <property type="entry name" value="NAD(P)-binding Rossmann-fold domains"/>
    <property type="match status" value="1"/>
</dbReference>
<dbReference type="PANTHER" id="PTHR43157">
    <property type="entry name" value="PHOSPHATIDYLINOSITOL-GLYCAN BIOSYNTHESIS CLASS F PROTEIN-RELATED"/>
    <property type="match status" value="1"/>
</dbReference>
<dbReference type="AlphaFoldDB" id="A0A8C4ZVJ2"/>
<dbReference type="Ensembl" id="ENSGMOT00000027710.1">
    <property type="protein sequence ID" value="ENSGMOP00000022899.1"/>
    <property type="gene ID" value="ENSGMOG00000006936.2"/>
</dbReference>
<dbReference type="PRINTS" id="PR00081">
    <property type="entry name" value="GDHRDH"/>
</dbReference>
<gene>
    <name evidence="5" type="primary">LOC115543796</name>
</gene>
<evidence type="ECO:0000256" key="4">
    <source>
        <dbReference type="SAM" id="SignalP"/>
    </source>
</evidence>
<evidence type="ECO:0000313" key="6">
    <source>
        <dbReference type="Proteomes" id="UP000694546"/>
    </source>
</evidence>
<evidence type="ECO:0000313" key="5">
    <source>
        <dbReference type="Ensembl" id="ENSGMOP00000022899.1"/>
    </source>
</evidence>
<dbReference type="CDD" id="cd05327">
    <property type="entry name" value="retinol-DH_like_SDR_c_like"/>
    <property type="match status" value="1"/>
</dbReference>
<feature type="signal peptide" evidence="4">
    <location>
        <begin position="1"/>
        <end position="18"/>
    </location>
</feature>
<dbReference type="Pfam" id="PF00106">
    <property type="entry name" value="adh_short"/>
    <property type="match status" value="1"/>
</dbReference>
<dbReference type="PANTHER" id="PTHR43157:SF44">
    <property type="entry name" value="DEHYDROGENASE_REDUCTASE SDR FAMILY MEMBER 13"/>
    <property type="match status" value="1"/>
</dbReference>
<reference evidence="5" key="1">
    <citation type="submission" date="2025-08" db="UniProtKB">
        <authorList>
            <consortium name="Ensembl"/>
        </authorList>
    </citation>
    <scope>IDENTIFICATION</scope>
</reference>
<dbReference type="GO" id="GO:0016491">
    <property type="term" value="F:oxidoreductase activity"/>
    <property type="evidence" value="ECO:0007669"/>
    <property type="project" value="UniProtKB-KW"/>
</dbReference>
<evidence type="ECO:0000256" key="3">
    <source>
        <dbReference type="RuleBase" id="RU000363"/>
    </source>
</evidence>
<dbReference type="Proteomes" id="UP000694546">
    <property type="component" value="Chromosome 5"/>
</dbReference>
<protein>
    <submittedName>
        <fullName evidence="5">Dehydrogenase/reductase SDR family member 13-like</fullName>
    </submittedName>
</protein>
<evidence type="ECO:0000256" key="2">
    <source>
        <dbReference type="ARBA" id="ARBA00023002"/>
    </source>
</evidence>
<evidence type="ECO:0000256" key="1">
    <source>
        <dbReference type="ARBA" id="ARBA00006484"/>
    </source>
</evidence>
<keyword evidence="2" id="KW-0560">Oxidoreductase</keyword>
<dbReference type="InterPro" id="IPR002347">
    <property type="entry name" value="SDR_fam"/>
</dbReference>